<name>A0A9K3E5X1_HELAN</name>
<keyword evidence="3" id="KW-1185">Reference proteome</keyword>
<proteinExistence type="predicted"/>
<dbReference type="Gramene" id="mRNA:HanXRQr2_Chr15g0721891">
    <property type="protein sequence ID" value="CDS:HanXRQr2_Chr15g0721891.1"/>
    <property type="gene ID" value="HanXRQr2_Chr15g0721891"/>
</dbReference>
<dbReference type="AlphaFoldDB" id="A0A9K3E5X1"/>
<feature type="region of interest" description="Disordered" evidence="1">
    <location>
        <begin position="90"/>
        <end position="129"/>
    </location>
</feature>
<protein>
    <submittedName>
        <fullName evidence="2">Uncharacterized protein</fullName>
    </submittedName>
</protein>
<dbReference type="EMBL" id="MNCJ02000330">
    <property type="protein sequence ID" value="KAF5766982.1"/>
    <property type="molecule type" value="Genomic_DNA"/>
</dbReference>
<feature type="compositionally biased region" description="Basic and acidic residues" evidence="1">
    <location>
        <begin position="116"/>
        <end position="129"/>
    </location>
</feature>
<comment type="caution">
    <text evidence="2">The sequence shown here is derived from an EMBL/GenBank/DDBJ whole genome shotgun (WGS) entry which is preliminary data.</text>
</comment>
<accession>A0A9K3E5X1</accession>
<dbReference type="Proteomes" id="UP000215914">
    <property type="component" value="Unassembled WGS sequence"/>
</dbReference>
<evidence type="ECO:0000256" key="1">
    <source>
        <dbReference type="SAM" id="MobiDB-lite"/>
    </source>
</evidence>
<organism evidence="2 3">
    <name type="scientific">Helianthus annuus</name>
    <name type="common">Common sunflower</name>
    <dbReference type="NCBI Taxonomy" id="4232"/>
    <lineage>
        <taxon>Eukaryota</taxon>
        <taxon>Viridiplantae</taxon>
        <taxon>Streptophyta</taxon>
        <taxon>Embryophyta</taxon>
        <taxon>Tracheophyta</taxon>
        <taxon>Spermatophyta</taxon>
        <taxon>Magnoliopsida</taxon>
        <taxon>eudicotyledons</taxon>
        <taxon>Gunneridae</taxon>
        <taxon>Pentapetalae</taxon>
        <taxon>asterids</taxon>
        <taxon>campanulids</taxon>
        <taxon>Asterales</taxon>
        <taxon>Asteraceae</taxon>
        <taxon>Asteroideae</taxon>
        <taxon>Heliantheae alliance</taxon>
        <taxon>Heliantheae</taxon>
        <taxon>Helianthus</taxon>
    </lineage>
</organism>
<reference evidence="2" key="2">
    <citation type="submission" date="2020-06" db="EMBL/GenBank/DDBJ databases">
        <title>Helianthus annuus Genome sequencing and assembly Release 2.</title>
        <authorList>
            <person name="Gouzy J."/>
            <person name="Langlade N."/>
            <person name="Munos S."/>
        </authorList>
    </citation>
    <scope>NUCLEOTIDE SEQUENCE</scope>
    <source>
        <tissue evidence="2">Leaves</tissue>
    </source>
</reference>
<reference evidence="2" key="1">
    <citation type="journal article" date="2017" name="Nature">
        <title>The sunflower genome provides insights into oil metabolism, flowering and Asterid evolution.</title>
        <authorList>
            <person name="Badouin H."/>
            <person name="Gouzy J."/>
            <person name="Grassa C.J."/>
            <person name="Murat F."/>
            <person name="Staton S.E."/>
            <person name="Cottret L."/>
            <person name="Lelandais-Briere C."/>
            <person name="Owens G.L."/>
            <person name="Carrere S."/>
            <person name="Mayjonade B."/>
            <person name="Legrand L."/>
            <person name="Gill N."/>
            <person name="Kane N.C."/>
            <person name="Bowers J.E."/>
            <person name="Hubner S."/>
            <person name="Bellec A."/>
            <person name="Berard A."/>
            <person name="Berges H."/>
            <person name="Blanchet N."/>
            <person name="Boniface M.C."/>
            <person name="Brunel D."/>
            <person name="Catrice O."/>
            <person name="Chaidir N."/>
            <person name="Claudel C."/>
            <person name="Donnadieu C."/>
            <person name="Faraut T."/>
            <person name="Fievet G."/>
            <person name="Helmstetter N."/>
            <person name="King M."/>
            <person name="Knapp S.J."/>
            <person name="Lai Z."/>
            <person name="Le Paslier M.C."/>
            <person name="Lippi Y."/>
            <person name="Lorenzon L."/>
            <person name="Mandel J.R."/>
            <person name="Marage G."/>
            <person name="Marchand G."/>
            <person name="Marquand E."/>
            <person name="Bret-Mestries E."/>
            <person name="Morien E."/>
            <person name="Nambeesan S."/>
            <person name="Nguyen T."/>
            <person name="Pegot-Espagnet P."/>
            <person name="Pouilly N."/>
            <person name="Raftis F."/>
            <person name="Sallet E."/>
            <person name="Schiex T."/>
            <person name="Thomas J."/>
            <person name="Vandecasteele C."/>
            <person name="Vares D."/>
            <person name="Vear F."/>
            <person name="Vautrin S."/>
            <person name="Crespi M."/>
            <person name="Mangin B."/>
            <person name="Burke J.M."/>
            <person name="Salse J."/>
            <person name="Munos S."/>
            <person name="Vincourt P."/>
            <person name="Rieseberg L.H."/>
            <person name="Langlade N.B."/>
        </authorList>
    </citation>
    <scope>NUCLEOTIDE SEQUENCE</scope>
    <source>
        <tissue evidence="2">Leaves</tissue>
    </source>
</reference>
<gene>
    <name evidence="2" type="ORF">HanXRQr2_Chr15g0721891</name>
</gene>
<evidence type="ECO:0000313" key="3">
    <source>
        <dbReference type="Proteomes" id="UP000215914"/>
    </source>
</evidence>
<sequence length="129" mass="13615">MSAELSPEILAMGRAHSFPFHPFTLLYSSKTPPLPNDTTSRSSTPLTNGNSCLLCSTCVIAAAVGLLIAKPPSTATHFVFPSTDFIDTGSNNPGSADVARHTSHSRKSKLSLSKASARENRNGAELDKS</sequence>
<evidence type="ECO:0000313" key="2">
    <source>
        <dbReference type="EMBL" id="KAF5766982.1"/>
    </source>
</evidence>